<reference evidence="4" key="1">
    <citation type="journal article" date="2019" name="Int. J. Syst. Evol. Microbiol.">
        <title>The Global Catalogue of Microorganisms (GCM) 10K type strain sequencing project: providing services to taxonomists for standard genome sequencing and annotation.</title>
        <authorList>
            <consortium name="The Broad Institute Genomics Platform"/>
            <consortium name="The Broad Institute Genome Sequencing Center for Infectious Disease"/>
            <person name="Wu L."/>
            <person name="Ma J."/>
        </authorList>
    </citation>
    <scope>NUCLEOTIDE SEQUENCE [LARGE SCALE GENOMIC DNA]</scope>
    <source>
        <strain evidence="4">JCM 31037</strain>
    </source>
</reference>
<feature type="region of interest" description="Disordered" evidence="1">
    <location>
        <begin position="1"/>
        <end position="23"/>
    </location>
</feature>
<gene>
    <name evidence="3" type="ORF">ACFQ4H_06875</name>
</gene>
<protein>
    <recommendedName>
        <fullName evidence="5">Yip1 domain-containing protein</fullName>
    </recommendedName>
</protein>
<evidence type="ECO:0000256" key="1">
    <source>
        <dbReference type="SAM" id="MobiDB-lite"/>
    </source>
</evidence>
<evidence type="ECO:0000256" key="2">
    <source>
        <dbReference type="SAM" id="Phobius"/>
    </source>
</evidence>
<keyword evidence="2" id="KW-1133">Transmembrane helix</keyword>
<keyword evidence="2" id="KW-0472">Membrane</keyword>
<keyword evidence="4" id="KW-1185">Reference proteome</keyword>
<organism evidence="3 4">
    <name type="scientific">Micromonospora sonneratiae</name>
    <dbReference type="NCBI Taxonomy" id="1184706"/>
    <lineage>
        <taxon>Bacteria</taxon>
        <taxon>Bacillati</taxon>
        <taxon>Actinomycetota</taxon>
        <taxon>Actinomycetes</taxon>
        <taxon>Micromonosporales</taxon>
        <taxon>Micromonosporaceae</taxon>
        <taxon>Micromonospora</taxon>
    </lineage>
</organism>
<dbReference type="Proteomes" id="UP001597260">
    <property type="component" value="Unassembled WGS sequence"/>
</dbReference>
<comment type="caution">
    <text evidence="3">The sequence shown here is derived from an EMBL/GenBank/DDBJ whole genome shotgun (WGS) entry which is preliminary data.</text>
</comment>
<evidence type="ECO:0000313" key="4">
    <source>
        <dbReference type="Proteomes" id="UP001597260"/>
    </source>
</evidence>
<dbReference type="EMBL" id="JBHTMP010000007">
    <property type="protein sequence ID" value="MFD1320813.1"/>
    <property type="molecule type" value="Genomic_DNA"/>
</dbReference>
<feature type="transmembrane region" description="Helical" evidence="2">
    <location>
        <begin position="215"/>
        <end position="238"/>
    </location>
</feature>
<proteinExistence type="predicted"/>
<sequence>MTRQASQVDQADPTPSEHPGQDPVDTAWAEYLLAARQLDTVRRAAATAAGEQARSVQAAREELTQVRARLVPQQSRLRSLGVPEAELLPTAPELAATSQEVAGGPAAVLATLRRARAAAGAAEVRITGVGGLGSLGRIAVNGPVWLRNLAVYVPLAALAVLGQMVLYLVTIGSVAQIVTLPVGLLLPAAAFGTGWLVTGLLFGSGRGTPVDRTPALGALVCLVPAMLACLSAGVLNLLW</sequence>
<accession>A0ABW3YCK5</accession>
<dbReference type="RefSeq" id="WP_377568162.1">
    <property type="nucleotide sequence ID" value="NZ_JBHTMP010000007.1"/>
</dbReference>
<evidence type="ECO:0000313" key="3">
    <source>
        <dbReference type="EMBL" id="MFD1320813.1"/>
    </source>
</evidence>
<feature type="transmembrane region" description="Helical" evidence="2">
    <location>
        <begin position="184"/>
        <end position="203"/>
    </location>
</feature>
<keyword evidence="2" id="KW-0812">Transmembrane</keyword>
<evidence type="ECO:0008006" key="5">
    <source>
        <dbReference type="Google" id="ProtNLM"/>
    </source>
</evidence>
<name>A0ABW3YCK5_9ACTN</name>
<feature type="transmembrane region" description="Helical" evidence="2">
    <location>
        <begin position="155"/>
        <end position="178"/>
    </location>
</feature>